<comment type="caution">
    <text evidence="2">The sequence shown here is derived from an EMBL/GenBank/DDBJ whole genome shotgun (WGS) entry which is preliminary data.</text>
</comment>
<feature type="compositionally biased region" description="Low complexity" evidence="1">
    <location>
        <begin position="192"/>
        <end position="211"/>
    </location>
</feature>
<feature type="region of interest" description="Disordered" evidence="1">
    <location>
        <begin position="182"/>
        <end position="228"/>
    </location>
</feature>
<reference evidence="2" key="1">
    <citation type="submission" date="2018-03" db="EMBL/GenBank/DDBJ databases">
        <authorList>
            <person name="Guldener U."/>
        </authorList>
    </citation>
    <scope>NUCLEOTIDE SEQUENCE</scope>
</reference>
<evidence type="ECO:0000256" key="1">
    <source>
        <dbReference type="SAM" id="MobiDB-lite"/>
    </source>
</evidence>
<dbReference type="EMBL" id="ONZQ02000008">
    <property type="protein sequence ID" value="SPO03657.1"/>
    <property type="molecule type" value="Genomic_DNA"/>
</dbReference>
<keyword evidence="3" id="KW-1185">Reference proteome</keyword>
<evidence type="ECO:0000313" key="2">
    <source>
        <dbReference type="EMBL" id="SPO03657.1"/>
    </source>
</evidence>
<dbReference type="Proteomes" id="UP001187682">
    <property type="component" value="Unassembled WGS sequence"/>
</dbReference>
<name>A0AAE8N2K5_9PEZI</name>
<protein>
    <submittedName>
        <fullName evidence="2">Uncharacterized protein</fullName>
    </submittedName>
</protein>
<organism evidence="2 3">
    <name type="scientific">Cephalotrichum gorgonifer</name>
    <dbReference type="NCBI Taxonomy" id="2041049"/>
    <lineage>
        <taxon>Eukaryota</taxon>
        <taxon>Fungi</taxon>
        <taxon>Dikarya</taxon>
        <taxon>Ascomycota</taxon>
        <taxon>Pezizomycotina</taxon>
        <taxon>Sordariomycetes</taxon>
        <taxon>Hypocreomycetidae</taxon>
        <taxon>Microascales</taxon>
        <taxon>Microascaceae</taxon>
        <taxon>Cephalotrichum</taxon>
    </lineage>
</organism>
<sequence length="545" mass="57602">MDGSTTKWIGVNTEYLTEETRTTTVDNVEVTTVVKPQLAVVTATEASEGVDVGDVTVLVSDTVQDEMDAIIKQAVASCGAPAKLRKRDSTSCIINALQGAAQNDEALGLINPAEWESFGLELVDSAPGILSAAFQVFKTRAQKNKFALLVGAAAAFGAFVAEPAAEVGHKFIFEGGLFGFPGSDGGNNENDPTPTEPTTTTSTSTCDPSATVDENSPACDDEDCKGEGKGEKKNCPCVKWTKKMVEGLFDKDWANEQQKILQELEAGVPDVIPPQCFRNTYGDGFDGKPRAEPSAFCRCSSIGGPGTKTEGNYATMSGEGDDACTYTTMPTETISITLRPKETTVTSCRLESTEGDSYCTCNDDKMHGSIVTTYQGKETTVCPDATATMTSIETPTAEPSCYPTHGPPHDNPANDELLKLCGAGKSEFAGVCRTKMGEGLGYANVGCPNAGAGTQNPIQNNHYGAQFEKADNAPEECNYLFGLGGSDNDDEVGVRVDALCIPVFEAIRDKCSWNGGEAKTPCGTFKYQSCPLGSKCNFGNPGRPG</sequence>
<evidence type="ECO:0000313" key="3">
    <source>
        <dbReference type="Proteomes" id="UP001187682"/>
    </source>
</evidence>
<proteinExistence type="predicted"/>
<accession>A0AAE8N2K5</accession>
<dbReference type="AlphaFoldDB" id="A0AAE8N2K5"/>
<gene>
    <name evidence="2" type="ORF">DNG_06340</name>
</gene>